<dbReference type="GO" id="GO:0005829">
    <property type="term" value="C:cytosol"/>
    <property type="evidence" value="ECO:0007669"/>
    <property type="project" value="TreeGrafter"/>
</dbReference>
<sequence length="325" mass="34555">MNAAASECDVICVGIIVADHVCAPIRKFPAPGGLITTPSLELTIGGCAANVSTDLAKLGVKVSLVGCVGNDPFGQYVRSALAENDVYCEHIRISEKSQTSATMVVNVQNEDRRFIHAVGANTELTGREVSDELLQKSKIVYVGGFGLNPELSGENVREMFARARKLQVTTVLDVVLDRVDDCIEMLKVALPETDIFLPNQDEARLLTGESDPVKQAEIFLSQGAGTVVITSGPDGSILRDQASSVIHLPAYQVEQVDGTGGGDAFVAGFLYGVLQGSKPQQSLMYGSAMGASCVQHAGATTGVFHVEELEEFVKENQLTPTITQI</sequence>
<dbReference type="PANTHER" id="PTHR10584:SF166">
    <property type="entry name" value="RIBOKINASE"/>
    <property type="match status" value="1"/>
</dbReference>
<evidence type="ECO:0000313" key="5">
    <source>
        <dbReference type="EMBL" id="QDT31897.1"/>
    </source>
</evidence>
<evidence type="ECO:0000256" key="3">
    <source>
        <dbReference type="ARBA" id="ARBA00022777"/>
    </source>
</evidence>
<dbReference type="KEGG" id="tpol:Mal48_11340"/>
<accession>A0A517QK49</accession>
<dbReference type="CDD" id="cd01166">
    <property type="entry name" value="KdgK"/>
    <property type="match status" value="1"/>
</dbReference>
<dbReference type="Proteomes" id="UP000315724">
    <property type="component" value="Chromosome"/>
</dbReference>
<dbReference type="PANTHER" id="PTHR10584">
    <property type="entry name" value="SUGAR KINASE"/>
    <property type="match status" value="1"/>
</dbReference>
<dbReference type="PROSITE" id="PS00583">
    <property type="entry name" value="PFKB_KINASES_1"/>
    <property type="match status" value="1"/>
</dbReference>
<evidence type="ECO:0000313" key="6">
    <source>
        <dbReference type="Proteomes" id="UP000315724"/>
    </source>
</evidence>
<keyword evidence="6" id="KW-1185">Reference proteome</keyword>
<name>A0A517QK49_9PLAN</name>
<evidence type="ECO:0000259" key="4">
    <source>
        <dbReference type="Pfam" id="PF00294"/>
    </source>
</evidence>
<dbReference type="EC" id="2.7.1.-" evidence="5"/>
<keyword evidence="3 5" id="KW-0418">Kinase</keyword>
<dbReference type="SUPFAM" id="SSF53613">
    <property type="entry name" value="Ribokinase-like"/>
    <property type="match status" value="1"/>
</dbReference>
<dbReference type="Pfam" id="PF00294">
    <property type="entry name" value="PfkB"/>
    <property type="match status" value="1"/>
</dbReference>
<dbReference type="InterPro" id="IPR002173">
    <property type="entry name" value="Carboh/pur_kinase_PfkB_CS"/>
</dbReference>
<gene>
    <name evidence="5" type="primary">ydjH_1</name>
    <name evidence="5" type="ORF">Mal48_11340</name>
</gene>
<proteinExistence type="inferred from homology"/>
<organism evidence="5 6">
    <name type="scientific">Thalassoglobus polymorphus</name>
    <dbReference type="NCBI Taxonomy" id="2527994"/>
    <lineage>
        <taxon>Bacteria</taxon>
        <taxon>Pseudomonadati</taxon>
        <taxon>Planctomycetota</taxon>
        <taxon>Planctomycetia</taxon>
        <taxon>Planctomycetales</taxon>
        <taxon>Planctomycetaceae</taxon>
        <taxon>Thalassoglobus</taxon>
    </lineage>
</organism>
<dbReference type="InterPro" id="IPR002139">
    <property type="entry name" value="Ribo/fructo_kinase"/>
</dbReference>
<keyword evidence="2 5" id="KW-0808">Transferase</keyword>
<dbReference type="InterPro" id="IPR029056">
    <property type="entry name" value="Ribokinase-like"/>
</dbReference>
<reference evidence="5 6" key="1">
    <citation type="submission" date="2019-02" db="EMBL/GenBank/DDBJ databases">
        <title>Deep-cultivation of Planctomycetes and their phenomic and genomic characterization uncovers novel biology.</title>
        <authorList>
            <person name="Wiegand S."/>
            <person name="Jogler M."/>
            <person name="Boedeker C."/>
            <person name="Pinto D."/>
            <person name="Vollmers J."/>
            <person name="Rivas-Marin E."/>
            <person name="Kohn T."/>
            <person name="Peeters S.H."/>
            <person name="Heuer A."/>
            <person name="Rast P."/>
            <person name="Oberbeckmann S."/>
            <person name="Bunk B."/>
            <person name="Jeske O."/>
            <person name="Meyerdierks A."/>
            <person name="Storesund J.E."/>
            <person name="Kallscheuer N."/>
            <person name="Luecker S."/>
            <person name="Lage O.M."/>
            <person name="Pohl T."/>
            <person name="Merkel B.J."/>
            <person name="Hornburger P."/>
            <person name="Mueller R.-W."/>
            <person name="Bruemmer F."/>
            <person name="Labrenz M."/>
            <person name="Spormann A.M."/>
            <person name="Op den Camp H."/>
            <person name="Overmann J."/>
            <person name="Amann R."/>
            <person name="Jetten M.S.M."/>
            <person name="Mascher T."/>
            <person name="Medema M.H."/>
            <person name="Devos D.P."/>
            <person name="Kaster A.-K."/>
            <person name="Ovreas L."/>
            <person name="Rohde M."/>
            <person name="Galperin M.Y."/>
            <person name="Jogler C."/>
        </authorList>
    </citation>
    <scope>NUCLEOTIDE SEQUENCE [LARGE SCALE GENOMIC DNA]</scope>
    <source>
        <strain evidence="5 6">Mal48</strain>
    </source>
</reference>
<dbReference type="GO" id="GO:0006796">
    <property type="term" value="P:phosphate-containing compound metabolic process"/>
    <property type="evidence" value="ECO:0007669"/>
    <property type="project" value="UniProtKB-ARBA"/>
</dbReference>
<dbReference type="EMBL" id="CP036267">
    <property type="protein sequence ID" value="QDT31897.1"/>
    <property type="molecule type" value="Genomic_DNA"/>
</dbReference>
<protein>
    <submittedName>
        <fullName evidence="5">Putative sugar kinase YdjH</fullName>
        <ecNumber evidence="5">2.7.1.-</ecNumber>
    </submittedName>
</protein>
<dbReference type="InterPro" id="IPR011611">
    <property type="entry name" value="PfkB_dom"/>
</dbReference>
<dbReference type="RefSeq" id="WP_145196816.1">
    <property type="nucleotide sequence ID" value="NZ_CP036267.1"/>
</dbReference>
<comment type="similarity">
    <text evidence="1">Belongs to the carbohydrate kinase PfkB family.</text>
</comment>
<dbReference type="Gene3D" id="3.40.1190.20">
    <property type="match status" value="1"/>
</dbReference>
<dbReference type="PRINTS" id="PR00990">
    <property type="entry name" value="RIBOKINASE"/>
</dbReference>
<evidence type="ECO:0000256" key="1">
    <source>
        <dbReference type="ARBA" id="ARBA00010688"/>
    </source>
</evidence>
<dbReference type="GO" id="GO:0016301">
    <property type="term" value="F:kinase activity"/>
    <property type="evidence" value="ECO:0007669"/>
    <property type="project" value="UniProtKB-KW"/>
</dbReference>
<evidence type="ECO:0000256" key="2">
    <source>
        <dbReference type="ARBA" id="ARBA00022679"/>
    </source>
</evidence>
<dbReference type="AlphaFoldDB" id="A0A517QK49"/>
<dbReference type="OrthoDB" id="9788681at2"/>
<feature type="domain" description="Carbohydrate kinase PfkB" evidence="4">
    <location>
        <begin position="10"/>
        <end position="301"/>
    </location>
</feature>